<proteinExistence type="predicted"/>
<accession>A0A0E9TWB2</accession>
<evidence type="ECO:0000313" key="1">
    <source>
        <dbReference type="EMBL" id="JAH57964.1"/>
    </source>
</evidence>
<protein>
    <submittedName>
        <fullName evidence="1">Uncharacterized protein</fullName>
    </submittedName>
</protein>
<organism evidence="1">
    <name type="scientific">Anguilla anguilla</name>
    <name type="common">European freshwater eel</name>
    <name type="synonym">Muraena anguilla</name>
    <dbReference type="NCBI Taxonomy" id="7936"/>
    <lineage>
        <taxon>Eukaryota</taxon>
        <taxon>Metazoa</taxon>
        <taxon>Chordata</taxon>
        <taxon>Craniata</taxon>
        <taxon>Vertebrata</taxon>
        <taxon>Euteleostomi</taxon>
        <taxon>Actinopterygii</taxon>
        <taxon>Neopterygii</taxon>
        <taxon>Teleostei</taxon>
        <taxon>Anguilliformes</taxon>
        <taxon>Anguillidae</taxon>
        <taxon>Anguilla</taxon>
    </lineage>
</organism>
<reference evidence="1" key="2">
    <citation type="journal article" date="2015" name="Fish Shellfish Immunol.">
        <title>Early steps in the European eel (Anguilla anguilla)-Vibrio vulnificus interaction in the gills: Role of the RtxA13 toxin.</title>
        <authorList>
            <person name="Callol A."/>
            <person name="Pajuelo D."/>
            <person name="Ebbesson L."/>
            <person name="Teles M."/>
            <person name="MacKenzie S."/>
            <person name="Amaro C."/>
        </authorList>
    </citation>
    <scope>NUCLEOTIDE SEQUENCE</scope>
</reference>
<dbReference type="EMBL" id="GBXM01050613">
    <property type="protein sequence ID" value="JAH57964.1"/>
    <property type="molecule type" value="Transcribed_RNA"/>
</dbReference>
<sequence length="43" mass="4822">MAVAGKVGYCVEKKMDIVLCYVRRNPSVTHVVLLVDSLHKAFM</sequence>
<name>A0A0E9TWB2_ANGAN</name>
<reference evidence="1" key="1">
    <citation type="submission" date="2014-11" db="EMBL/GenBank/DDBJ databases">
        <authorList>
            <person name="Amaro Gonzalez C."/>
        </authorList>
    </citation>
    <scope>NUCLEOTIDE SEQUENCE</scope>
</reference>
<dbReference type="AlphaFoldDB" id="A0A0E9TWB2"/>